<dbReference type="InterPro" id="IPR039448">
    <property type="entry name" value="Beta_helix"/>
</dbReference>
<dbReference type="Gene3D" id="2.160.20.10">
    <property type="entry name" value="Single-stranded right-handed beta-helix, Pectin lyase-like"/>
    <property type="match status" value="1"/>
</dbReference>
<evidence type="ECO:0000259" key="1">
    <source>
        <dbReference type="Pfam" id="PF13229"/>
    </source>
</evidence>
<dbReference type="SUPFAM" id="SSF51126">
    <property type="entry name" value="Pectin lyase-like"/>
    <property type="match status" value="1"/>
</dbReference>
<comment type="caution">
    <text evidence="2">The sequence shown here is derived from an EMBL/GenBank/DDBJ whole genome shotgun (WGS) entry which is preliminary data.</text>
</comment>
<accession>U7D9R9</accession>
<dbReference type="EMBL" id="ASJR01000009">
    <property type="protein sequence ID" value="ERP31822.1"/>
    <property type="molecule type" value="Genomic_DNA"/>
</dbReference>
<evidence type="ECO:0000313" key="3">
    <source>
        <dbReference type="Proteomes" id="UP000017148"/>
    </source>
</evidence>
<feature type="domain" description="Right handed beta helix" evidence="1">
    <location>
        <begin position="115"/>
        <end position="228"/>
    </location>
</feature>
<dbReference type="PATRIC" id="fig|1313304.3.peg.1213"/>
<evidence type="ECO:0000313" key="2">
    <source>
        <dbReference type="EMBL" id="ERP31822.1"/>
    </source>
</evidence>
<dbReference type="eggNOG" id="COG4733">
    <property type="taxonomic scope" value="Bacteria"/>
</dbReference>
<organism evidence="2 3">
    <name type="scientific">Chitinivibrio alkaliphilus ACht1</name>
    <dbReference type="NCBI Taxonomy" id="1313304"/>
    <lineage>
        <taxon>Bacteria</taxon>
        <taxon>Pseudomonadati</taxon>
        <taxon>Fibrobacterota</taxon>
        <taxon>Chitinivibrionia</taxon>
        <taxon>Chitinivibrionales</taxon>
        <taxon>Chitinivibrionaceae</taxon>
        <taxon>Chitinivibrio</taxon>
    </lineage>
</organism>
<dbReference type="STRING" id="1313304.CALK_1269"/>
<dbReference type="InterPro" id="IPR012334">
    <property type="entry name" value="Pectin_lyas_fold"/>
</dbReference>
<dbReference type="Proteomes" id="UP000017148">
    <property type="component" value="Unassembled WGS sequence"/>
</dbReference>
<dbReference type="AlphaFoldDB" id="U7D9R9"/>
<name>U7D9R9_9BACT</name>
<sequence>MGMKTCLYCIFLVSLSVAETVVSGVLRGSNRWTREESPYVLVADVKIPHDARLVIEPGVEILVEKPREIIPDIPPSRRRDSFTVSFIVEGALNARGTTDEPIRFRGRYMDDLYAHWGGVVLQSQRQGEVEISHAHIMNSIRGVHVRQGRPLLRNILFMKNTTGIFTENQAAPRLLQSLFTDNYVAAIRIRGSNPSIYNSILYDNRNIGVWADGVSDFVFEHNLVYKSGDRHFVGAPPGMGHCVTTNSRGDSTDTWGNIFSNPLFAGSVAEQRFLQERETEQAEEDITRSFPDELSFTEEFQEPTFRLSEYSPARSAGKKLAPSLLPQETRQILGSGMVPNILNSNGVLP</sequence>
<proteinExistence type="predicted"/>
<keyword evidence="3" id="KW-1185">Reference proteome</keyword>
<dbReference type="Pfam" id="PF13229">
    <property type="entry name" value="Beta_helix"/>
    <property type="match status" value="1"/>
</dbReference>
<gene>
    <name evidence="2" type="ORF">CALK_1269</name>
</gene>
<protein>
    <recommendedName>
        <fullName evidence="1">Right handed beta helix domain-containing protein</fullName>
    </recommendedName>
</protein>
<reference evidence="2 3" key="1">
    <citation type="journal article" date="2013" name="Environ. Microbiol.">
        <title>Genome analysis of Chitinivibrio alkaliphilus gen. nov., sp. nov., a novel extremely haloalkaliphilic anaerobic chitinolytic bacterium from the candidate phylum Termite Group 3.</title>
        <authorList>
            <person name="Sorokin D.Y."/>
            <person name="Gumerov V.M."/>
            <person name="Rakitin A.L."/>
            <person name="Beletsky A.V."/>
            <person name="Damste J.S."/>
            <person name="Muyzer G."/>
            <person name="Mardanov A.V."/>
            <person name="Ravin N.V."/>
        </authorList>
    </citation>
    <scope>NUCLEOTIDE SEQUENCE [LARGE SCALE GENOMIC DNA]</scope>
    <source>
        <strain evidence="2 3">ACht1</strain>
    </source>
</reference>
<dbReference type="InterPro" id="IPR011050">
    <property type="entry name" value="Pectin_lyase_fold/virulence"/>
</dbReference>